<evidence type="ECO:0000256" key="1">
    <source>
        <dbReference type="SAM" id="Phobius"/>
    </source>
</evidence>
<dbReference type="AlphaFoldDB" id="A0A9P6RDL2"/>
<protein>
    <submittedName>
        <fullName evidence="2">Uncharacterized protein</fullName>
    </submittedName>
</protein>
<evidence type="ECO:0000313" key="2">
    <source>
        <dbReference type="EMBL" id="KAG0316366.1"/>
    </source>
</evidence>
<feature type="transmembrane region" description="Helical" evidence="1">
    <location>
        <begin position="63"/>
        <end position="85"/>
    </location>
</feature>
<keyword evidence="1" id="KW-1133">Transmembrane helix</keyword>
<dbReference type="Proteomes" id="UP000738325">
    <property type="component" value="Unassembled WGS sequence"/>
</dbReference>
<evidence type="ECO:0000313" key="3">
    <source>
        <dbReference type="Proteomes" id="UP000738325"/>
    </source>
</evidence>
<accession>A0A9P6RDL2</accession>
<keyword evidence="1" id="KW-0472">Membrane</keyword>
<feature type="transmembrane region" description="Helical" evidence="1">
    <location>
        <begin position="381"/>
        <end position="402"/>
    </location>
</feature>
<dbReference type="OrthoDB" id="2350344at2759"/>
<keyword evidence="3" id="KW-1185">Reference proteome</keyword>
<sequence>MNKYPFTESFLKTSLNKAISPVSPTLQSSSTPALTLRPRLAAMNTDALPSPPSSPTSLRPSTMSLWSTITLACIAILSVSTFLPLTVDAAPAKHTAAPDGLVNAMSFSLSDNSALPLQLQIEARVAGKQQLAYLPTTGPSMDFYYLNYRPTYTAGESTIDFWMLTPKGTPAPKTGSLELFDEYGKVRLAVLVPEGTEIPKGVANKNEPFLWKSWKVPKTLDAEFDFSDKFRVVLKTSDSATAAATKNMKRWDDYDATLFDFMKVKKNKPAAAAAAAATAYGDVMVVQDRQFKIKDLQASPGGSPNPAKVNVNSVAAIAPESKNTAATYDHNGRLGTGTGISSGTGIANTRESATVNTHDSMAVNTEYTTDTQKSDAMTARVVLSSFTTYFFAVLVGAAIAILC</sequence>
<dbReference type="EMBL" id="JAAAIP010000485">
    <property type="protein sequence ID" value="KAG0316366.1"/>
    <property type="molecule type" value="Genomic_DNA"/>
</dbReference>
<organism evidence="2 3">
    <name type="scientific">Dissophora globulifera</name>
    <dbReference type="NCBI Taxonomy" id="979702"/>
    <lineage>
        <taxon>Eukaryota</taxon>
        <taxon>Fungi</taxon>
        <taxon>Fungi incertae sedis</taxon>
        <taxon>Mucoromycota</taxon>
        <taxon>Mortierellomycotina</taxon>
        <taxon>Mortierellomycetes</taxon>
        <taxon>Mortierellales</taxon>
        <taxon>Mortierellaceae</taxon>
        <taxon>Dissophora</taxon>
    </lineage>
</organism>
<proteinExistence type="predicted"/>
<name>A0A9P6RDL2_9FUNG</name>
<gene>
    <name evidence="2" type="ORF">BGZ99_006935</name>
</gene>
<reference evidence="2" key="1">
    <citation type="journal article" date="2020" name="Fungal Divers.">
        <title>Resolving the Mortierellaceae phylogeny through synthesis of multi-gene phylogenetics and phylogenomics.</title>
        <authorList>
            <person name="Vandepol N."/>
            <person name="Liber J."/>
            <person name="Desiro A."/>
            <person name="Na H."/>
            <person name="Kennedy M."/>
            <person name="Barry K."/>
            <person name="Grigoriev I.V."/>
            <person name="Miller A.N."/>
            <person name="O'Donnell K."/>
            <person name="Stajich J.E."/>
            <person name="Bonito G."/>
        </authorList>
    </citation>
    <scope>NUCLEOTIDE SEQUENCE</scope>
    <source>
        <strain evidence="2">REB-010B</strain>
    </source>
</reference>
<keyword evidence="1" id="KW-0812">Transmembrane</keyword>
<comment type="caution">
    <text evidence="2">The sequence shown here is derived from an EMBL/GenBank/DDBJ whole genome shotgun (WGS) entry which is preliminary data.</text>
</comment>